<dbReference type="GO" id="GO:0005085">
    <property type="term" value="F:guanyl-nucleotide exchange factor activity"/>
    <property type="evidence" value="ECO:0007669"/>
    <property type="project" value="UniProtKB-KW"/>
</dbReference>
<dbReference type="GO" id="GO:0005737">
    <property type="term" value="C:cytoplasm"/>
    <property type="evidence" value="ECO:0007669"/>
    <property type="project" value="TreeGrafter"/>
</dbReference>
<dbReference type="GO" id="GO:0007186">
    <property type="term" value="P:G protein-coupled receptor signaling pathway"/>
    <property type="evidence" value="ECO:0007669"/>
    <property type="project" value="TreeGrafter"/>
</dbReference>
<evidence type="ECO:0000313" key="6">
    <source>
        <dbReference type="WBParaSite" id="MBELARI_LOCUS5693"/>
    </source>
</evidence>
<keyword evidence="5" id="KW-1185">Reference proteome</keyword>
<feature type="region of interest" description="Disordered" evidence="4">
    <location>
        <begin position="440"/>
        <end position="468"/>
    </location>
</feature>
<keyword evidence="3" id="KW-0143">Chaperone</keyword>
<dbReference type="GO" id="GO:0001965">
    <property type="term" value="F:G-protein alpha-subunit binding"/>
    <property type="evidence" value="ECO:0007669"/>
    <property type="project" value="TreeGrafter"/>
</dbReference>
<accession>A0AAF3FF78</accession>
<proteinExistence type="inferred from homology"/>
<protein>
    <submittedName>
        <fullName evidence="6">Synembryn</fullName>
    </submittedName>
</protein>
<organism evidence="5 6">
    <name type="scientific">Mesorhabditis belari</name>
    <dbReference type="NCBI Taxonomy" id="2138241"/>
    <lineage>
        <taxon>Eukaryota</taxon>
        <taxon>Metazoa</taxon>
        <taxon>Ecdysozoa</taxon>
        <taxon>Nematoda</taxon>
        <taxon>Chromadorea</taxon>
        <taxon>Rhabditida</taxon>
        <taxon>Rhabditina</taxon>
        <taxon>Rhabditomorpha</taxon>
        <taxon>Rhabditoidea</taxon>
        <taxon>Rhabditidae</taxon>
        <taxon>Mesorhabditinae</taxon>
        <taxon>Mesorhabditis</taxon>
    </lineage>
</organism>
<sequence>MAEVSELTAVVVLKWRSMSNDELNDELARWNRNFSTRFAFSDISIDSRKEISSFFTELVDDRTSSEIRRKLLEMVRLLARDSNNLEYLLNERLCDFIFEQNGILEGHNAEEIELQSMIEAEKCLINLLRQSASARGFFEKKATNGLLKRLKEYTNGNGLQLNALSQLADKEVTNEIWFFDLRIAFITTAYLQSLQTMCRNDESFMNALIVTIEQEIHNSTSSETREFPRASEAMKVLYNVICRCGGKDFPESVDTTRLIELSCEIIGIEKIVGKELVQHSVNLLTALPQGTKMCSIACPQITSHYEGPHFDRRDMKIPDNLIKILAQQLAEVNPSERELLNTYFVILLMLCTECKEARRYCRLLVLPPLTAADVARRPDEGDTLRNKMIRAIHSTVSRDLAAEFLFLLCKRSVPRMIKYTGFGHAAGLFADRGLLGKVSERKEGDSEDSETEEYQNVSNDVNPVSGYIQQRGANPLEGMTEEQKEYEAMKLVNAIDQMMRSGGIRPASIGADGRPREVSHVLELCKDAPESREDSDDEN</sequence>
<evidence type="ECO:0000256" key="3">
    <source>
        <dbReference type="ARBA" id="ARBA00023186"/>
    </source>
</evidence>
<evidence type="ECO:0000313" key="5">
    <source>
        <dbReference type="Proteomes" id="UP000887575"/>
    </source>
</evidence>
<dbReference type="PANTHER" id="PTHR12425:SF5">
    <property type="entry name" value="SYNEMBRYN"/>
    <property type="match status" value="1"/>
</dbReference>
<comment type="similarity">
    <text evidence="1">Belongs to the synembryn family.</text>
</comment>
<evidence type="ECO:0000256" key="4">
    <source>
        <dbReference type="SAM" id="MobiDB-lite"/>
    </source>
</evidence>
<evidence type="ECO:0000256" key="2">
    <source>
        <dbReference type="ARBA" id="ARBA00022658"/>
    </source>
</evidence>
<name>A0AAF3FF78_9BILA</name>
<dbReference type="AlphaFoldDB" id="A0AAF3FF78"/>
<dbReference type="Proteomes" id="UP000887575">
    <property type="component" value="Unassembled WGS sequence"/>
</dbReference>
<evidence type="ECO:0000256" key="1">
    <source>
        <dbReference type="ARBA" id="ARBA00009049"/>
    </source>
</evidence>
<dbReference type="InterPro" id="IPR019318">
    <property type="entry name" value="Gua_nucleotide_exch_fac_Ric8"/>
</dbReference>
<dbReference type="PANTHER" id="PTHR12425">
    <property type="entry name" value="SYNEMBRYN"/>
    <property type="match status" value="1"/>
</dbReference>
<feature type="compositionally biased region" description="Polar residues" evidence="4">
    <location>
        <begin position="454"/>
        <end position="468"/>
    </location>
</feature>
<keyword evidence="2" id="KW-0344">Guanine-nucleotide releasing factor</keyword>
<reference evidence="6" key="1">
    <citation type="submission" date="2024-02" db="UniProtKB">
        <authorList>
            <consortium name="WormBaseParasite"/>
        </authorList>
    </citation>
    <scope>IDENTIFICATION</scope>
</reference>
<dbReference type="WBParaSite" id="MBELARI_LOCUS5693">
    <property type="protein sequence ID" value="MBELARI_LOCUS5693"/>
    <property type="gene ID" value="MBELARI_LOCUS5693"/>
</dbReference>
<dbReference type="Pfam" id="PF10165">
    <property type="entry name" value="Ric8"/>
    <property type="match status" value="1"/>
</dbReference>